<dbReference type="InterPro" id="IPR018022">
    <property type="entry name" value="IPT"/>
</dbReference>
<dbReference type="NCBIfam" id="TIGR00174">
    <property type="entry name" value="miaA"/>
    <property type="match status" value="1"/>
</dbReference>
<keyword evidence="6 10" id="KW-0547">Nucleotide-binding</keyword>
<dbReference type="HAMAP" id="MF_00185">
    <property type="entry name" value="IPP_trans"/>
    <property type="match status" value="1"/>
</dbReference>
<proteinExistence type="inferred from homology"/>
<name>A0ABY9JVM9_9BACI</name>
<evidence type="ECO:0000256" key="13">
    <source>
        <dbReference type="RuleBase" id="RU003785"/>
    </source>
</evidence>
<comment type="function">
    <text evidence="2 10 12">Catalyzes the transfer of a dimethylallyl group onto the adenine at position 37 in tRNAs that read codons beginning with uridine, leading to the formation of N6-(dimethylallyl)adenosine (i(6)A).</text>
</comment>
<feature type="region of interest" description="Interaction with substrate tRNA" evidence="10">
    <location>
        <begin position="38"/>
        <end position="41"/>
    </location>
</feature>
<evidence type="ECO:0000256" key="8">
    <source>
        <dbReference type="ARBA" id="ARBA00022842"/>
    </source>
</evidence>
<feature type="binding site" evidence="10">
    <location>
        <begin position="13"/>
        <end position="20"/>
    </location>
    <ligand>
        <name>ATP</name>
        <dbReference type="ChEBI" id="CHEBI:30616"/>
    </ligand>
</feature>
<feature type="site" description="Interaction with substrate tRNA" evidence="10">
    <location>
        <position position="104"/>
    </location>
</feature>
<feature type="site" description="Interaction with substrate tRNA" evidence="10">
    <location>
        <position position="127"/>
    </location>
</feature>
<dbReference type="InterPro" id="IPR027417">
    <property type="entry name" value="P-loop_NTPase"/>
</dbReference>
<dbReference type="SUPFAM" id="SSF52540">
    <property type="entry name" value="P-loop containing nucleoside triphosphate hydrolases"/>
    <property type="match status" value="2"/>
</dbReference>
<dbReference type="EMBL" id="CP129013">
    <property type="protein sequence ID" value="WLR43466.1"/>
    <property type="molecule type" value="Genomic_DNA"/>
</dbReference>
<keyword evidence="15" id="KW-1185">Reference proteome</keyword>
<dbReference type="PANTHER" id="PTHR11088">
    <property type="entry name" value="TRNA DIMETHYLALLYLTRANSFERASE"/>
    <property type="match status" value="1"/>
</dbReference>
<dbReference type="Proteomes" id="UP001197974">
    <property type="component" value="Chromosome"/>
</dbReference>
<sequence>MDHSKQKLVVIIGPTAVGKTSLSIQLAKHFHGEIISGDSMQIYKKMNIGTAKIKPTEMEGVPHHLIDIKEPDESFSVAEFQKETRSLIEDISAKGHLPMIVGGTGLYIQSVVYDYQFSSAPSDKKYREDLENRATEEGNNTLYEELKQIDPIAASNIHVNNLRRIIRGLEIYHCTGLTMTDYIKSQDQELLYDVTIIGLTMERESLYKRIDCRVDLMMRDGLLEEVESLYKDGYQECQSMKAIGYKEFFPFFSGESSLDEVIEELKRNSRRYAKRQLTWFRNKMPVTWFDMTPPINQVEKQKEIFRYLAGELNLSTNN</sequence>
<keyword evidence="5 10" id="KW-0819">tRNA processing</keyword>
<dbReference type="PANTHER" id="PTHR11088:SF60">
    <property type="entry name" value="TRNA DIMETHYLALLYLTRANSFERASE"/>
    <property type="match status" value="1"/>
</dbReference>
<evidence type="ECO:0000256" key="1">
    <source>
        <dbReference type="ARBA" id="ARBA00001946"/>
    </source>
</evidence>
<dbReference type="Gene3D" id="3.40.50.300">
    <property type="entry name" value="P-loop containing nucleotide triphosphate hydrolases"/>
    <property type="match status" value="1"/>
</dbReference>
<evidence type="ECO:0000313" key="15">
    <source>
        <dbReference type="Proteomes" id="UP001197974"/>
    </source>
</evidence>
<evidence type="ECO:0000256" key="6">
    <source>
        <dbReference type="ARBA" id="ARBA00022741"/>
    </source>
</evidence>
<keyword evidence="4 10" id="KW-0808">Transferase</keyword>
<protein>
    <recommendedName>
        <fullName evidence="10">tRNA dimethylallyltransferase</fullName>
        <ecNumber evidence="10">2.5.1.75</ecNumber>
    </recommendedName>
    <alternativeName>
        <fullName evidence="10">Dimethylallyl diphosphate:tRNA dimethylallyltransferase</fullName>
        <shortName evidence="10">DMAPP:tRNA dimethylallyltransferase</shortName>
        <shortName evidence="10">DMATase</shortName>
    </alternativeName>
    <alternativeName>
        <fullName evidence="10">Isopentenyl-diphosphate:tRNA isopentenyltransferase</fullName>
        <shortName evidence="10">IPP transferase</shortName>
        <shortName evidence="10">IPPT</shortName>
        <shortName evidence="10">IPTase</shortName>
    </alternativeName>
</protein>
<comment type="cofactor">
    <cofactor evidence="1 10">
        <name>Mg(2+)</name>
        <dbReference type="ChEBI" id="CHEBI:18420"/>
    </cofactor>
</comment>
<evidence type="ECO:0000256" key="12">
    <source>
        <dbReference type="RuleBase" id="RU003784"/>
    </source>
</evidence>
<comment type="subunit">
    <text evidence="10">Monomer.</text>
</comment>
<dbReference type="Gene3D" id="1.10.20.140">
    <property type="match status" value="1"/>
</dbReference>
<evidence type="ECO:0000256" key="10">
    <source>
        <dbReference type="HAMAP-Rule" id="MF_00185"/>
    </source>
</evidence>
<evidence type="ECO:0000256" key="7">
    <source>
        <dbReference type="ARBA" id="ARBA00022840"/>
    </source>
</evidence>
<dbReference type="Pfam" id="PF01715">
    <property type="entry name" value="IPPT"/>
    <property type="match status" value="1"/>
</dbReference>
<keyword evidence="8 10" id="KW-0460">Magnesium</keyword>
<dbReference type="GO" id="GO:0052381">
    <property type="term" value="F:tRNA dimethylallyltransferase activity"/>
    <property type="evidence" value="ECO:0007669"/>
    <property type="project" value="UniProtKB-EC"/>
</dbReference>
<evidence type="ECO:0000256" key="5">
    <source>
        <dbReference type="ARBA" id="ARBA00022694"/>
    </source>
</evidence>
<accession>A0ABY9JVM9</accession>
<evidence type="ECO:0000256" key="3">
    <source>
        <dbReference type="ARBA" id="ARBA00005842"/>
    </source>
</evidence>
<keyword evidence="7 10" id="KW-0067">ATP-binding</keyword>
<comment type="catalytic activity">
    <reaction evidence="9 10 11">
        <text>adenosine(37) in tRNA + dimethylallyl diphosphate = N(6)-dimethylallyladenosine(37) in tRNA + diphosphate</text>
        <dbReference type="Rhea" id="RHEA:26482"/>
        <dbReference type="Rhea" id="RHEA-COMP:10162"/>
        <dbReference type="Rhea" id="RHEA-COMP:10375"/>
        <dbReference type="ChEBI" id="CHEBI:33019"/>
        <dbReference type="ChEBI" id="CHEBI:57623"/>
        <dbReference type="ChEBI" id="CHEBI:74411"/>
        <dbReference type="ChEBI" id="CHEBI:74415"/>
        <dbReference type="EC" id="2.5.1.75"/>
    </reaction>
</comment>
<reference evidence="14 15" key="1">
    <citation type="submission" date="2023-06" db="EMBL/GenBank/DDBJ databases">
        <title>Five Gram-positive bacteria isolated from mangrove sediments in Shenzhen, Guangdong, China.</title>
        <authorList>
            <person name="Yu S."/>
            <person name="Zheng W."/>
            <person name="Huang Y."/>
        </authorList>
    </citation>
    <scope>NUCLEOTIDE SEQUENCE [LARGE SCALE GENOMIC DNA]</scope>
    <source>
        <strain evidence="14 15">SaN35-3</strain>
    </source>
</reference>
<comment type="caution">
    <text evidence="10">Lacks conserved residue(s) required for the propagation of feature annotation.</text>
</comment>
<organism evidence="14 15">
    <name type="scientific">Bacillus carboniphilus</name>
    <dbReference type="NCBI Taxonomy" id="86663"/>
    <lineage>
        <taxon>Bacteria</taxon>
        <taxon>Bacillati</taxon>
        <taxon>Bacillota</taxon>
        <taxon>Bacilli</taxon>
        <taxon>Bacillales</taxon>
        <taxon>Bacillaceae</taxon>
        <taxon>Bacillus</taxon>
    </lineage>
</organism>
<evidence type="ECO:0000256" key="2">
    <source>
        <dbReference type="ARBA" id="ARBA00003213"/>
    </source>
</evidence>
<feature type="binding site" evidence="10">
    <location>
        <begin position="15"/>
        <end position="20"/>
    </location>
    <ligand>
        <name>substrate</name>
    </ligand>
</feature>
<gene>
    <name evidence="10 14" type="primary">miaA</name>
    <name evidence="14" type="ORF">LC087_04655</name>
</gene>
<dbReference type="RefSeq" id="WP_226538257.1">
    <property type="nucleotide sequence ID" value="NZ_CP129013.1"/>
</dbReference>
<dbReference type="InterPro" id="IPR039657">
    <property type="entry name" value="Dimethylallyltransferase"/>
</dbReference>
<dbReference type="EC" id="2.5.1.75" evidence="10"/>
<evidence type="ECO:0000256" key="9">
    <source>
        <dbReference type="ARBA" id="ARBA00049563"/>
    </source>
</evidence>
<evidence type="ECO:0000256" key="4">
    <source>
        <dbReference type="ARBA" id="ARBA00022679"/>
    </source>
</evidence>
<evidence type="ECO:0000313" key="14">
    <source>
        <dbReference type="EMBL" id="WLR43466.1"/>
    </source>
</evidence>
<comment type="similarity">
    <text evidence="3 10 13">Belongs to the IPP transferase family.</text>
</comment>
<evidence type="ECO:0000256" key="11">
    <source>
        <dbReference type="RuleBase" id="RU003783"/>
    </source>
</evidence>